<dbReference type="GO" id="GO:0000226">
    <property type="term" value="P:microtubule cytoskeleton organization"/>
    <property type="evidence" value="ECO:0007669"/>
    <property type="project" value="TreeGrafter"/>
</dbReference>
<dbReference type="InterPro" id="IPR011989">
    <property type="entry name" value="ARM-like"/>
</dbReference>
<keyword evidence="1" id="KW-0143">Chaperone</keyword>
<sequence length="1245" mass="139013">MEDAGIDDKRLDLEELLDSIAAEGPLDASNTPSHFKHAQRFMTEIEALGALPLLGPENTTVHDRYAMHISLFGQLAPYQYKAYLLDPFLEGMVRPLVTPIQKMIHLVNEGGERQGEPMNANGNEVFRMLYIVTKTRGFKTVVKFLPHEVADFEPTFAFFCKQNRNDHVNWEIRYMLLVWLSLMCMIPFDLKSIDSGASKESDRLPLVDTMVETAKSFLDCAGKDRDGSSLFLARLLTRKDTCKTYLPEFIQWCKEVMSTKPAIFQAIGILSTLCWIFKLAQREVLLPIAADVETILADTESRENFSSNASVKKLIVKLSQRVGLCLLKPRVAAWRYQRGSRSLVANLQSSTDASGIAFNNTSMTIAASETDDDEIEVPDEIEGVIERLMNGLRDRDTIVRWSSAKGIGRISNRLPQDMADDVVGSVFELFSEDVFPGLDGKLDITAASEHTWHGACLAIAELSQRGLLLPHRLQEIIPWIILALKFDLKRGAHSVGSNVRDSSCYVCWAFARAYSPEILSSHVLELSNTLVAVSVFDRDINIRRAASAAFQENGIFPHGIDIVTVADYFAIGNMSNSFLNVGPEIASFSEYRLNLINHLVDTTISHWDIAVRELASESLAKMVTMDYEYATQFVIPRLLPMVQSLDPAMRHGSLLSLGRVCRALKAHLGTPEDQWLPLSVCEEIAGVVAKTPEVLLTGFGSEHIRQALCVFITCLSQARWKMDGTNLHASRELIYSTLKRTEEPLQRLAADTFNAVVDAFDLSPTEFEQCLRNVDPTAERFTRRGFALALGEIDYGRKSREGWLSRAIPALALNAKILTPAEMIAPDAQDAESRRNSLNALTNILRNLDSRLQNVVSSPEMNSILKVYFTAMNDYSVDHRGDVGSWVREASMLGFEVMTPLLARVDWSLPEEQRYLSKAEYTQIISILLLESVEKIDRMRAIAAKVLTTLLHTRVPVESETAMDHDQTEYLLDVPHRDKLMEVFELESEINWLYPGEVYARVVSFLHLAAYRTALLMGFVVSAGGLTETLVRHSSACLIEFVGNLAITNTDVGVDGASSNANTELTLVEFGNQIMKIVEQYEGQDRVIVPLLETLNMLLEAGVLLLMEDEYDFAPMVKFVRRQTIKCKDVRKLSAAINVFCGLCGLGGRFKRAILLELLRLLVHPFPKIRKTTADAMYLMMNSSADEPTPEGEQAAQLIADTDWNLAVNVVTPIRDRLYPLLGLEKPAAAAAASVPGSRFPPVRR</sequence>
<dbReference type="Pfam" id="PF25767">
    <property type="entry name" value="ARM_TBCD_2nd"/>
    <property type="match status" value="1"/>
</dbReference>
<gene>
    <name evidence="4" type="ORF">DFQ27_003378</name>
</gene>
<accession>A0A9P6QI44</accession>
<dbReference type="Pfam" id="PF23579">
    <property type="entry name" value="ARM_TBCD"/>
    <property type="match status" value="1"/>
</dbReference>
<evidence type="ECO:0000256" key="1">
    <source>
        <dbReference type="ARBA" id="ARBA00023186"/>
    </source>
</evidence>
<dbReference type="GO" id="GO:0005096">
    <property type="term" value="F:GTPase activator activity"/>
    <property type="evidence" value="ECO:0007669"/>
    <property type="project" value="InterPro"/>
</dbReference>
<reference evidence="4" key="1">
    <citation type="journal article" date="2020" name="Fungal Divers.">
        <title>Resolving the Mortierellaceae phylogeny through synthesis of multi-gene phylogenetics and phylogenomics.</title>
        <authorList>
            <person name="Vandepol N."/>
            <person name="Liber J."/>
            <person name="Desiro A."/>
            <person name="Na H."/>
            <person name="Kennedy M."/>
            <person name="Barry K."/>
            <person name="Grigoriev I.V."/>
            <person name="Miller A.N."/>
            <person name="O'Donnell K."/>
            <person name="Stajich J.E."/>
            <person name="Bonito G."/>
        </authorList>
    </citation>
    <scope>NUCLEOTIDE SEQUENCE</scope>
    <source>
        <strain evidence="4">BC1065</strain>
    </source>
</reference>
<dbReference type="Proteomes" id="UP000807716">
    <property type="component" value="Unassembled WGS sequence"/>
</dbReference>
<comment type="caution">
    <text evidence="4">The sequence shown here is derived from an EMBL/GenBank/DDBJ whole genome shotgun (WGS) entry which is preliminary data.</text>
</comment>
<evidence type="ECO:0000259" key="3">
    <source>
        <dbReference type="Pfam" id="PF25767"/>
    </source>
</evidence>
<dbReference type="SUPFAM" id="SSF48371">
    <property type="entry name" value="ARM repeat"/>
    <property type="match status" value="1"/>
</dbReference>
<dbReference type="InterPro" id="IPR033162">
    <property type="entry name" value="TBCD"/>
</dbReference>
<organism evidence="4 5">
    <name type="scientific">Actinomortierella ambigua</name>
    <dbReference type="NCBI Taxonomy" id="1343610"/>
    <lineage>
        <taxon>Eukaryota</taxon>
        <taxon>Fungi</taxon>
        <taxon>Fungi incertae sedis</taxon>
        <taxon>Mucoromycota</taxon>
        <taxon>Mortierellomycotina</taxon>
        <taxon>Mortierellomycetes</taxon>
        <taxon>Mortierellales</taxon>
        <taxon>Mortierellaceae</taxon>
        <taxon>Actinomortierella</taxon>
    </lineage>
</organism>
<dbReference type="GO" id="GO:0007023">
    <property type="term" value="P:post-chaperonin tubulin folding pathway"/>
    <property type="evidence" value="ECO:0007669"/>
    <property type="project" value="InterPro"/>
</dbReference>
<dbReference type="InterPro" id="IPR058033">
    <property type="entry name" value="ARM_TBCD_2nd"/>
</dbReference>
<dbReference type="OrthoDB" id="10253476at2759"/>
<proteinExistence type="predicted"/>
<dbReference type="InterPro" id="IPR016024">
    <property type="entry name" value="ARM-type_fold"/>
</dbReference>
<name>A0A9P6QI44_9FUNG</name>
<evidence type="ECO:0000259" key="2">
    <source>
        <dbReference type="Pfam" id="PF12612"/>
    </source>
</evidence>
<dbReference type="PANTHER" id="PTHR12658:SF0">
    <property type="entry name" value="TUBULIN-SPECIFIC CHAPERONE D"/>
    <property type="match status" value="1"/>
</dbReference>
<dbReference type="GO" id="GO:0007021">
    <property type="term" value="P:tubulin complex assembly"/>
    <property type="evidence" value="ECO:0007669"/>
    <property type="project" value="InterPro"/>
</dbReference>
<feature type="domain" description="Tubulin-folding cofactor D C-terminal" evidence="2">
    <location>
        <begin position="923"/>
        <end position="1132"/>
    </location>
</feature>
<dbReference type="Gene3D" id="1.25.10.10">
    <property type="entry name" value="Leucine-rich Repeat Variant"/>
    <property type="match status" value="2"/>
</dbReference>
<dbReference type="EMBL" id="JAAAJB010000024">
    <property type="protein sequence ID" value="KAG0269466.1"/>
    <property type="molecule type" value="Genomic_DNA"/>
</dbReference>
<protein>
    <recommendedName>
        <fullName evidence="6">Tubulin-specific chaperone D</fullName>
    </recommendedName>
</protein>
<dbReference type="Pfam" id="PF12612">
    <property type="entry name" value="TFCD_C"/>
    <property type="match status" value="1"/>
</dbReference>
<evidence type="ECO:0000313" key="5">
    <source>
        <dbReference type="Proteomes" id="UP000807716"/>
    </source>
</evidence>
<dbReference type="InterPro" id="IPR022577">
    <property type="entry name" value="TBCD_C"/>
</dbReference>
<evidence type="ECO:0008006" key="6">
    <source>
        <dbReference type="Google" id="ProtNLM"/>
    </source>
</evidence>
<keyword evidence="5" id="KW-1185">Reference proteome</keyword>
<dbReference type="PANTHER" id="PTHR12658">
    <property type="entry name" value="BETA-TUBULIN COFACTOR D"/>
    <property type="match status" value="1"/>
</dbReference>
<evidence type="ECO:0000313" key="4">
    <source>
        <dbReference type="EMBL" id="KAG0269466.1"/>
    </source>
</evidence>
<dbReference type="AlphaFoldDB" id="A0A9P6QI44"/>
<feature type="domain" description="Tubulin-folding cofactor D ARM repeats" evidence="3">
    <location>
        <begin position="311"/>
        <end position="560"/>
    </location>
</feature>
<dbReference type="GO" id="GO:0048487">
    <property type="term" value="F:beta-tubulin binding"/>
    <property type="evidence" value="ECO:0007669"/>
    <property type="project" value="InterPro"/>
</dbReference>